<accession>A0A1H3KZW4</accession>
<evidence type="ECO:0000313" key="1">
    <source>
        <dbReference type="EMBL" id="SDY57703.1"/>
    </source>
</evidence>
<keyword evidence="2" id="KW-1185">Reference proteome</keyword>
<organism evidence="1 2">
    <name type="scientific">Nitrosomonas halophila</name>
    <dbReference type="NCBI Taxonomy" id="44576"/>
    <lineage>
        <taxon>Bacteria</taxon>
        <taxon>Pseudomonadati</taxon>
        <taxon>Pseudomonadota</taxon>
        <taxon>Betaproteobacteria</taxon>
        <taxon>Nitrosomonadales</taxon>
        <taxon>Nitrosomonadaceae</taxon>
        <taxon>Nitrosomonas</taxon>
    </lineage>
</organism>
<dbReference type="AlphaFoldDB" id="A0A1H3KZW4"/>
<gene>
    <name evidence="1" type="ORF">SAMN05421881_104410</name>
</gene>
<protein>
    <submittedName>
        <fullName evidence="1">Uncharacterized protein</fullName>
    </submittedName>
</protein>
<proteinExistence type="predicted"/>
<evidence type="ECO:0000313" key="2">
    <source>
        <dbReference type="Proteomes" id="UP000198640"/>
    </source>
</evidence>
<name>A0A1H3KZW4_9PROT</name>
<dbReference type="Proteomes" id="UP000198640">
    <property type="component" value="Unassembled WGS sequence"/>
</dbReference>
<dbReference type="EMBL" id="FNOY01000044">
    <property type="protein sequence ID" value="SDY57703.1"/>
    <property type="molecule type" value="Genomic_DNA"/>
</dbReference>
<reference evidence="1 2" key="1">
    <citation type="submission" date="2016-10" db="EMBL/GenBank/DDBJ databases">
        <authorList>
            <person name="de Groot N.N."/>
        </authorList>
    </citation>
    <scope>NUCLEOTIDE SEQUENCE [LARGE SCALE GENOMIC DNA]</scope>
    <source>
        <strain evidence="1 2">Nm1</strain>
    </source>
</reference>
<sequence>MIEKSRSGSFVLATIAILGQPPSQMAVLLEPSILIHPNHSIQMSLHSGLIVYDPPAAMAQRSATLLRPSRMLATAPKADFG</sequence>